<evidence type="ECO:0000256" key="1">
    <source>
        <dbReference type="SAM" id="SignalP"/>
    </source>
</evidence>
<gene>
    <name evidence="2" type="ORF">RN001_013906</name>
</gene>
<organism evidence="2 3">
    <name type="scientific">Aquatica leii</name>
    <dbReference type="NCBI Taxonomy" id="1421715"/>
    <lineage>
        <taxon>Eukaryota</taxon>
        <taxon>Metazoa</taxon>
        <taxon>Ecdysozoa</taxon>
        <taxon>Arthropoda</taxon>
        <taxon>Hexapoda</taxon>
        <taxon>Insecta</taxon>
        <taxon>Pterygota</taxon>
        <taxon>Neoptera</taxon>
        <taxon>Endopterygota</taxon>
        <taxon>Coleoptera</taxon>
        <taxon>Polyphaga</taxon>
        <taxon>Elateriformia</taxon>
        <taxon>Elateroidea</taxon>
        <taxon>Lampyridae</taxon>
        <taxon>Luciolinae</taxon>
        <taxon>Aquatica</taxon>
    </lineage>
</organism>
<feature type="signal peptide" evidence="1">
    <location>
        <begin position="1"/>
        <end position="21"/>
    </location>
</feature>
<dbReference type="PANTHER" id="PTHR31649">
    <property type="entry name" value="AGAP009604-PA"/>
    <property type="match status" value="1"/>
</dbReference>
<evidence type="ECO:0000313" key="3">
    <source>
        <dbReference type="Proteomes" id="UP001353858"/>
    </source>
</evidence>
<reference evidence="3" key="1">
    <citation type="submission" date="2023-01" db="EMBL/GenBank/DDBJ databases">
        <title>Key to firefly adult light organ development and bioluminescence: homeobox transcription factors regulate luciferase expression and transportation to peroxisome.</title>
        <authorList>
            <person name="Fu X."/>
        </authorList>
    </citation>
    <scope>NUCLEOTIDE SEQUENCE [LARGE SCALE GENOMIC DNA]</scope>
</reference>
<keyword evidence="3" id="KW-1185">Reference proteome</keyword>
<dbReference type="Pfam" id="PF11901">
    <property type="entry name" value="DM9"/>
    <property type="match status" value="1"/>
</dbReference>
<dbReference type="EMBL" id="JARPUR010000006">
    <property type="protein sequence ID" value="KAK4874546.1"/>
    <property type="molecule type" value="Genomic_DNA"/>
</dbReference>
<protein>
    <submittedName>
        <fullName evidence="2">Uncharacterized protein</fullName>
    </submittedName>
</protein>
<sequence>MYIKFVLACAIFLYVHRFSDALIINGYYWRVFDGEIPHDAVIAGSDVNGLPVYIGQILYGDKLLPAKIYYNDNKAYFAWGTEQSSDSNVKILCSPTPEKLQWVKTKKNEVHMFINKHLISGGYEPSYTIYIGRSFYKGETLPGRVRTGERASQNLGLYISSIGKEIIFDSFEILTYEPDAVEVTTEHCHKAALLMHN</sequence>
<proteinExistence type="predicted"/>
<dbReference type="InterPro" id="IPR006616">
    <property type="entry name" value="DM9_repeat"/>
</dbReference>
<comment type="caution">
    <text evidence="2">The sequence shown here is derived from an EMBL/GenBank/DDBJ whole genome shotgun (WGS) entry which is preliminary data.</text>
</comment>
<feature type="chain" id="PRO_5042905732" evidence="1">
    <location>
        <begin position="22"/>
        <end position="197"/>
    </location>
</feature>
<dbReference type="AlphaFoldDB" id="A0AAN7S797"/>
<dbReference type="SMART" id="SM00696">
    <property type="entry name" value="DM9"/>
    <property type="match status" value="2"/>
</dbReference>
<name>A0AAN7S797_9COLE</name>
<dbReference type="PANTHER" id="PTHR31649:SF10">
    <property type="entry name" value="IP19903P-RELATED"/>
    <property type="match status" value="1"/>
</dbReference>
<evidence type="ECO:0000313" key="2">
    <source>
        <dbReference type="EMBL" id="KAK4874546.1"/>
    </source>
</evidence>
<keyword evidence="1" id="KW-0732">Signal</keyword>
<accession>A0AAN7S797</accession>
<dbReference type="Proteomes" id="UP001353858">
    <property type="component" value="Unassembled WGS sequence"/>
</dbReference>